<name>A0AAV9XSI5_9CRYT</name>
<dbReference type="Pfam" id="PF12895">
    <property type="entry name" value="ANAPC3"/>
    <property type="match status" value="1"/>
</dbReference>
<accession>A0AAV9XSI5</accession>
<dbReference type="PANTHER" id="PTHR11242:SF0">
    <property type="entry name" value="TPR_REGION DOMAIN-CONTAINING PROTEIN"/>
    <property type="match status" value="1"/>
</dbReference>
<dbReference type="InterPro" id="IPR039663">
    <property type="entry name" value="AIP/AIPL1/TTC9"/>
</dbReference>
<dbReference type="InterPro" id="IPR019734">
    <property type="entry name" value="TPR_rpt"/>
</dbReference>
<keyword evidence="2" id="KW-0802">TPR repeat</keyword>
<evidence type="ECO:0000313" key="4">
    <source>
        <dbReference type="Proteomes" id="UP001311799"/>
    </source>
</evidence>
<dbReference type="EMBL" id="JAWDEY010000037">
    <property type="protein sequence ID" value="KAK6587582.1"/>
    <property type="molecule type" value="Genomic_DNA"/>
</dbReference>
<dbReference type="SMART" id="SM00028">
    <property type="entry name" value="TPR"/>
    <property type="match status" value="3"/>
</dbReference>
<dbReference type="PANTHER" id="PTHR11242">
    <property type="entry name" value="ARYL HYDROCARBON RECEPTOR INTERACTING PROTEIN RELATED"/>
    <property type="match status" value="1"/>
</dbReference>
<proteinExistence type="predicted"/>
<keyword evidence="4" id="KW-1185">Reference proteome</keyword>
<organism evidence="3 4">
    <name type="scientific">Cryptosporidium xiaoi</name>
    <dbReference type="NCBI Taxonomy" id="659607"/>
    <lineage>
        <taxon>Eukaryota</taxon>
        <taxon>Sar</taxon>
        <taxon>Alveolata</taxon>
        <taxon>Apicomplexa</taxon>
        <taxon>Conoidasida</taxon>
        <taxon>Coccidia</taxon>
        <taxon>Eucoccidiorida</taxon>
        <taxon>Eimeriorina</taxon>
        <taxon>Cryptosporidiidae</taxon>
        <taxon>Cryptosporidium</taxon>
    </lineage>
</organism>
<protein>
    <submittedName>
        <fullName evidence="3">Uncharacterized protein</fullName>
    </submittedName>
</protein>
<dbReference type="InterPro" id="IPR011990">
    <property type="entry name" value="TPR-like_helical_dom_sf"/>
</dbReference>
<evidence type="ECO:0000313" key="3">
    <source>
        <dbReference type="EMBL" id="KAK6587582.1"/>
    </source>
</evidence>
<sequence length="175" mass="20811">METTLCEYEFINSIIDDYDKYNNVLRNIKGCNHDRSKERELYERETSDKLNAIRMFCEDGNKLFNQNKIEEAISEYKNAIIYIDYTFPVSNSPDEIEYNNLIIRTHSNLSACFLKLNEYNMTILHCKHVLKYDQNNLKAYYRLAKAHIGLYKYDEAISIIDSVISRIRKKVPRIK</sequence>
<keyword evidence="1" id="KW-0677">Repeat</keyword>
<dbReference type="SUPFAM" id="SSF48452">
    <property type="entry name" value="TPR-like"/>
    <property type="match status" value="1"/>
</dbReference>
<gene>
    <name evidence="3" type="ORF">RS030_91527</name>
</gene>
<comment type="caution">
    <text evidence="3">The sequence shown here is derived from an EMBL/GenBank/DDBJ whole genome shotgun (WGS) entry which is preliminary data.</text>
</comment>
<dbReference type="Gene3D" id="1.25.40.10">
    <property type="entry name" value="Tetratricopeptide repeat domain"/>
    <property type="match status" value="1"/>
</dbReference>
<evidence type="ECO:0000256" key="2">
    <source>
        <dbReference type="ARBA" id="ARBA00022803"/>
    </source>
</evidence>
<evidence type="ECO:0000256" key="1">
    <source>
        <dbReference type="ARBA" id="ARBA00022737"/>
    </source>
</evidence>
<dbReference type="Proteomes" id="UP001311799">
    <property type="component" value="Unassembled WGS sequence"/>
</dbReference>
<dbReference type="AlphaFoldDB" id="A0AAV9XSI5"/>
<reference evidence="3 4" key="1">
    <citation type="submission" date="2023-10" db="EMBL/GenBank/DDBJ databases">
        <title>Comparative genomics analysis reveals potential genetic determinants of host preference in Cryptosporidium xiaoi.</title>
        <authorList>
            <person name="Xiao L."/>
            <person name="Li J."/>
        </authorList>
    </citation>
    <scope>NUCLEOTIDE SEQUENCE [LARGE SCALE GENOMIC DNA]</scope>
    <source>
        <strain evidence="3 4">52996</strain>
    </source>
</reference>